<keyword evidence="2" id="KW-1185">Reference proteome</keyword>
<gene>
    <name evidence="1" type="ORF">V2H41_08350</name>
</gene>
<evidence type="ECO:0000313" key="1">
    <source>
        <dbReference type="EMBL" id="MEE6187281.1"/>
    </source>
</evidence>
<dbReference type="EMBL" id="JAZGLY010000004">
    <property type="protein sequence ID" value="MEE6187281.1"/>
    <property type="molecule type" value="Genomic_DNA"/>
</dbReference>
<sequence length="101" mass="11235">MTIALNRDQSFIKQIKTGSGIIILNGDFKDTTINNLPFVVLHFQNLSDSGIPATVSYHLIQAYGNIYDDRELLERSGVDSSGLVSSPFSIDGAYFSYRKEK</sequence>
<evidence type="ECO:0000313" key="2">
    <source>
        <dbReference type="Proteomes" id="UP001357452"/>
    </source>
</evidence>
<protein>
    <recommendedName>
        <fullName evidence="3">Alpha galactosidase C-terminal beta sandwich domain-containing protein</fullName>
    </recommendedName>
</protein>
<evidence type="ECO:0008006" key="3">
    <source>
        <dbReference type="Google" id="ProtNLM"/>
    </source>
</evidence>
<accession>A0ABU7RH83</accession>
<comment type="caution">
    <text evidence="1">The sequence shown here is derived from an EMBL/GenBank/DDBJ whole genome shotgun (WGS) entry which is preliminary data.</text>
</comment>
<dbReference type="RefSeq" id="WP_330974690.1">
    <property type="nucleotide sequence ID" value="NZ_JAZGLY010000004.1"/>
</dbReference>
<dbReference type="Proteomes" id="UP001357452">
    <property type="component" value="Unassembled WGS sequence"/>
</dbReference>
<name>A0ABU7RH83_9BACT</name>
<proteinExistence type="predicted"/>
<organism evidence="1 2">
    <name type="scientific">Niabella digestorum</name>
    <dbReference type="NCBI Taxonomy" id="3117701"/>
    <lineage>
        <taxon>Bacteria</taxon>
        <taxon>Pseudomonadati</taxon>
        <taxon>Bacteroidota</taxon>
        <taxon>Chitinophagia</taxon>
        <taxon>Chitinophagales</taxon>
        <taxon>Chitinophagaceae</taxon>
        <taxon>Niabella</taxon>
    </lineage>
</organism>
<reference evidence="1 2" key="1">
    <citation type="submission" date="2024-01" db="EMBL/GenBank/DDBJ databases">
        <title>Niabella digestum sp. nov., isolated from waste digestion system.</title>
        <authorList>
            <person name="Zhang L."/>
        </authorList>
    </citation>
    <scope>NUCLEOTIDE SEQUENCE [LARGE SCALE GENOMIC DNA]</scope>
    <source>
        <strain evidence="1 2">A18</strain>
    </source>
</reference>